<sequence length="67" mass="7091">MLVAGTAARAESPQAAIAIARSLADRNEQVALVDLAKAPLSFPGSSTCRAFPALPTLRPDRWTSPTW</sequence>
<dbReference type="AlphaFoldDB" id="A0A1E3W6X0"/>
<reference evidence="1 2" key="1">
    <citation type="journal article" date="2016" name="Environ. Microbiol.">
        <title>New Methyloceanibacter diversity from North Sea sediments includes methanotroph containing solely the soluble methane monooxygenase.</title>
        <authorList>
            <person name="Vekeman B."/>
            <person name="Kerckhof F.M."/>
            <person name="Cremers G."/>
            <person name="de Vos P."/>
            <person name="Vandamme P."/>
            <person name="Boon N."/>
            <person name="Op den Camp H.J."/>
            <person name="Heylen K."/>
        </authorList>
    </citation>
    <scope>NUCLEOTIDE SEQUENCE [LARGE SCALE GENOMIC DNA]</scope>
    <source>
        <strain evidence="1 2">R-67174</strain>
    </source>
</reference>
<proteinExistence type="predicted"/>
<keyword evidence="2" id="KW-1185">Reference proteome</keyword>
<dbReference type="Proteomes" id="UP000094501">
    <property type="component" value="Unassembled WGS sequence"/>
</dbReference>
<accession>A0A1E3W6X0</accession>
<dbReference type="EMBL" id="LPWG01000003">
    <property type="protein sequence ID" value="ODS00847.1"/>
    <property type="molecule type" value="Genomic_DNA"/>
</dbReference>
<evidence type="ECO:0000313" key="1">
    <source>
        <dbReference type="EMBL" id="ODS00847.1"/>
    </source>
</evidence>
<organism evidence="1 2">
    <name type="scientific">Methyloceanibacter methanicus</name>
    <dbReference type="NCBI Taxonomy" id="1774968"/>
    <lineage>
        <taxon>Bacteria</taxon>
        <taxon>Pseudomonadati</taxon>
        <taxon>Pseudomonadota</taxon>
        <taxon>Alphaproteobacteria</taxon>
        <taxon>Hyphomicrobiales</taxon>
        <taxon>Hyphomicrobiaceae</taxon>
        <taxon>Methyloceanibacter</taxon>
    </lineage>
</organism>
<name>A0A1E3W6X0_9HYPH</name>
<evidence type="ECO:0000313" key="2">
    <source>
        <dbReference type="Proteomes" id="UP000094501"/>
    </source>
</evidence>
<gene>
    <name evidence="1" type="ORF">AUC68_12920</name>
</gene>
<protein>
    <submittedName>
        <fullName evidence="1">Uncharacterized protein</fullName>
    </submittedName>
</protein>
<comment type="caution">
    <text evidence="1">The sequence shown here is derived from an EMBL/GenBank/DDBJ whole genome shotgun (WGS) entry which is preliminary data.</text>
</comment>